<dbReference type="HOGENOM" id="CLU_1620928_0_0_1"/>
<reference evidence="1" key="2">
    <citation type="submission" date="2015-06" db="UniProtKB">
        <authorList>
            <consortium name="EnsemblMetazoa"/>
        </authorList>
    </citation>
    <scope>IDENTIFICATION</scope>
</reference>
<dbReference type="PANTHER" id="PTHR47331:SF1">
    <property type="entry name" value="GAG-LIKE PROTEIN"/>
    <property type="match status" value="1"/>
</dbReference>
<evidence type="ECO:0000313" key="2">
    <source>
        <dbReference type="Proteomes" id="UP000015102"/>
    </source>
</evidence>
<dbReference type="EnsemblMetazoa" id="MESCA004077-RA">
    <property type="protein sequence ID" value="MESCA004077-PA"/>
    <property type="gene ID" value="MESCA004077"/>
</dbReference>
<reference evidence="2" key="1">
    <citation type="submission" date="2013-02" db="EMBL/GenBank/DDBJ databases">
        <authorList>
            <person name="Hughes D."/>
        </authorList>
    </citation>
    <scope>NUCLEOTIDE SEQUENCE</scope>
    <source>
        <strain>Durham</strain>
        <strain evidence="2">NC isolate 2 -- Noor lab</strain>
    </source>
</reference>
<dbReference type="STRING" id="36166.T1GKQ0"/>
<organism evidence="1 2">
    <name type="scientific">Megaselia scalaris</name>
    <name type="common">Humpbacked fly</name>
    <name type="synonym">Phora scalaris</name>
    <dbReference type="NCBI Taxonomy" id="36166"/>
    <lineage>
        <taxon>Eukaryota</taxon>
        <taxon>Metazoa</taxon>
        <taxon>Ecdysozoa</taxon>
        <taxon>Arthropoda</taxon>
        <taxon>Hexapoda</taxon>
        <taxon>Insecta</taxon>
        <taxon>Pterygota</taxon>
        <taxon>Neoptera</taxon>
        <taxon>Endopterygota</taxon>
        <taxon>Diptera</taxon>
        <taxon>Brachycera</taxon>
        <taxon>Muscomorpha</taxon>
        <taxon>Platypezoidea</taxon>
        <taxon>Phoridae</taxon>
        <taxon>Megaseliini</taxon>
        <taxon>Megaselia</taxon>
    </lineage>
</organism>
<dbReference type="AlphaFoldDB" id="T1GKQ0"/>
<accession>T1GKQ0</accession>
<dbReference type="PANTHER" id="PTHR47331">
    <property type="entry name" value="PHD-TYPE DOMAIN-CONTAINING PROTEIN"/>
    <property type="match status" value="1"/>
</dbReference>
<proteinExistence type="predicted"/>
<evidence type="ECO:0000313" key="1">
    <source>
        <dbReference type="EnsemblMetazoa" id="MESCA004077-PA"/>
    </source>
</evidence>
<name>T1GKQ0_MEGSC</name>
<keyword evidence="2" id="KW-1185">Reference proteome</keyword>
<sequence length="164" mass="18705">MEVKTILSSRKPKASLKGNETLNITIIAQTQQLDTRLPVLPLATFDGDPYSWKPYVANRTTKILKHIESCRWFYIESGMNPADYASKGLTPSEILDANLWWNGPDLNQLPPQVELVLDEEQTALIEKEMKKDTSVFFQSLSNPEIILTKAQIIINSYEKYIFIS</sequence>
<protein>
    <submittedName>
        <fullName evidence="1">Uncharacterized protein</fullName>
    </submittedName>
</protein>
<dbReference type="Proteomes" id="UP000015102">
    <property type="component" value="Unassembled WGS sequence"/>
</dbReference>
<dbReference type="EMBL" id="CAQQ02051919">
    <property type="status" value="NOT_ANNOTATED_CDS"/>
    <property type="molecule type" value="Genomic_DNA"/>
</dbReference>